<comment type="caution">
    <text evidence="1">The sequence shown here is derived from an EMBL/GenBank/DDBJ whole genome shotgun (WGS) entry which is preliminary data.</text>
</comment>
<evidence type="ECO:0000313" key="1">
    <source>
        <dbReference type="EMBL" id="KJV65543.1"/>
    </source>
</evidence>
<organism evidence="1 2">
    <name type="scientific">Ehrlichia cf. muris str. EmCRT</name>
    <dbReference type="NCBI Taxonomy" id="1359167"/>
    <lineage>
        <taxon>Bacteria</taxon>
        <taxon>Pseudomonadati</taxon>
        <taxon>Pseudomonadota</taxon>
        <taxon>Alphaproteobacteria</taxon>
        <taxon>Rickettsiales</taxon>
        <taxon>Anaplasmataceae</taxon>
        <taxon>Ehrlichia</taxon>
    </lineage>
</organism>
<proteinExistence type="predicted"/>
<dbReference type="Proteomes" id="UP000033546">
    <property type="component" value="Unassembled WGS sequence"/>
</dbReference>
<accession>A0A0F3NBU8</accession>
<gene>
    <name evidence="1" type="ORF">EMUCRT_0487</name>
</gene>
<protein>
    <submittedName>
        <fullName evidence="1">Putative NADH-quinone oxidoreductase subunit domain protein</fullName>
    </submittedName>
</protein>
<name>A0A0F3NBU8_9RICK</name>
<reference evidence="1 2" key="1">
    <citation type="submission" date="2015-02" db="EMBL/GenBank/DDBJ databases">
        <title>Genome Sequencing of Rickettsiales.</title>
        <authorList>
            <person name="Daugherty S.C."/>
            <person name="Su Q."/>
            <person name="Abolude K."/>
            <person name="Beier-Sexton M."/>
            <person name="Carlyon J.A."/>
            <person name="Carter R."/>
            <person name="Day N.P."/>
            <person name="Dumler S.J."/>
            <person name="Dyachenko V."/>
            <person name="Godinez A."/>
            <person name="Kurtti T.J."/>
            <person name="Lichay M."/>
            <person name="Mullins K.E."/>
            <person name="Ott S."/>
            <person name="Pappas-Brown V."/>
            <person name="Paris D.H."/>
            <person name="Patel P."/>
            <person name="Richards A.L."/>
            <person name="Sadzewicz L."/>
            <person name="Sears K."/>
            <person name="Seidman D."/>
            <person name="Sengamalay N."/>
            <person name="Stenos J."/>
            <person name="Tallon L.J."/>
            <person name="Vincent G."/>
            <person name="Fraser C.M."/>
            <person name="Munderloh U."/>
            <person name="Dunning-Hotopp J.C."/>
        </authorList>
    </citation>
    <scope>NUCLEOTIDE SEQUENCE [LARGE SCALE GENOMIC DNA]</scope>
    <source>
        <strain evidence="1 2">EmCRT</strain>
    </source>
</reference>
<sequence length="38" mass="4059">MFSGNIPFGVKSNVPLTLYIIKIAGKNSSIDVPNNVPI</sequence>
<dbReference type="AlphaFoldDB" id="A0A0F3NBU8"/>
<dbReference type="EMBL" id="LANU01000002">
    <property type="protein sequence ID" value="KJV65543.1"/>
    <property type="molecule type" value="Genomic_DNA"/>
</dbReference>
<evidence type="ECO:0000313" key="2">
    <source>
        <dbReference type="Proteomes" id="UP000033546"/>
    </source>
</evidence>